<reference evidence="2 3" key="1">
    <citation type="journal article" date="2020" name="ISME J.">
        <title>Comparative genomics reveals insights into cyanobacterial evolution and habitat adaptation.</title>
        <authorList>
            <person name="Chen M.Y."/>
            <person name="Teng W.K."/>
            <person name="Zhao L."/>
            <person name="Hu C.X."/>
            <person name="Zhou Y.K."/>
            <person name="Han B.P."/>
            <person name="Song L.R."/>
            <person name="Shu W.S."/>
        </authorList>
    </citation>
    <scope>NUCLEOTIDE SEQUENCE [LARGE SCALE GENOMIC DNA]</scope>
    <source>
        <strain evidence="2 3">FACHB-1370</strain>
    </source>
</reference>
<feature type="compositionally biased region" description="Pro residues" evidence="1">
    <location>
        <begin position="1"/>
        <end position="10"/>
    </location>
</feature>
<name>A0ABR8E9P7_9CYAN</name>
<gene>
    <name evidence="2" type="ORF">H6G72_05680</name>
</gene>
<proteinExistence type="predicted"/>
<protein>
    <submittedName>
        <fullName evidence="2">Uncharacterized protein</fullName>
    </submittedName>
</protein>
<feature type="region of interest" description="Disordered" evidence="1">
    <location>
        <begin position="1"/>
        <end position="50"/>
    </location>
</feature>
<evidence type="ECO:0000313" key="3">
    <source>
        <dbReference type="Proteomes" id="UP000641954"/>
    </source>
</evidence>
<dbReference type="Proteomes" id="UP000641954">
    <property type="component" value="Unassembled WGS sequence"/>
</dbReference>
<keyword evidence="3" id="KW-1185">Reference proteome</keyword>
<accession>A0ABR8E9P7</accession>
<dbReference type="EMBL" id="JACJSK010000006">
    <property type="protein sequence ID" value="MBD2543351.1"/>
    <property type="molecule type" value="Genomic_DNA"/>
</dbReference>
<organism evidence="2 3">
    <name type="scientific">Planktothricoides raciborskii FACHB-1370</name>
    <dbReference type="NCBI Taxonomy" id="2949576"/>
    <lineage>
        <taxon>Bacteria</taxon>
        <taxon>Bacillati</taxon>
        <taxon>Cyanobacteriota</taxon>
        <taxon>Cyanophyceae</taxon>
        <taxon>Oscillatoriophycideae</taxon>
        <taxon>Oscillatoriales</taxon>
        <taxon>Oscillatoriaceae</taxon>
        <taxon>Planktothricoides</taxon>
    </lineage>
</organism>
<sequence length="88" mass="9591">MFAPEAPPLPRTLSSPAPYTLHPTPYTLHDGGFPRPTPYTDGGPTPHAPTLKKCGEIDTVFVHKTELYSPLISDILNGINKRIVTVIN</sequence>
<comment type="caution">
    <text evidence="2">The sequence shown here is derived from an EMBL/GenBank/DDBJ whole genome shotgun (WGS) entry which is preliminary data.</text>
</comment>
<evidence type="ECO:0000256" key="1">
    <source>
        <dbReference type="SAM" id="MobiDB-lite"/>
    </source>
</evidence>
<evidence type="ECO:0000313" key="2">
    <source>
        <dbReference type="EMBL" id="MBD2543351.1"/>
    </source>
</evidence>